<evidence type="ECO:0000256" key="1">
    <source>
        <dbReference type="ARBA" id="ARBA00004442"/>
    </source>
</evidence>
<comment type="caution">
    <text evidence="12">The sequence shown here is derived from an EMBL/GenBank/DDBJ whole genome shotgun (WGS) entry which is preliminary data.</text>
</comment>
<dbReference type="Pfam" id="PF03958">
    <property type="entry name" value="Secretin_N"/>
    <property type="match status" value="1"/>
</dbReference>
<evidence type="ECO:0000256" key="3">
    <source>
        <dbReference type="ARBA" id="ARBA00022448"/>
    </source>
</evidence>
<dbReference type="GO" id="GO:0009306">
    <property type="term" value="P:protein secretion"/>
    <property type="evidence" value="ECO:0007669"/>
    <property type="project" value="InterPro"/>
</dbReference>
<reference evidence="12 13" key="1">
    <citation type="journal article" date="2012" name="Int. J. Syst. Evol. Microbiol.">
        <title>Vibrio caribbeanicus sp. nov., isolated from the marine sponge Scleritoderma cyanea.</title>
        <authorList>
            <person name="Hoffmann M."/>
            <person name="Monday S.R."/>
            <person name="Allard M.W."/>
            <person name="Strain E.A."/>
            <person name="Whittaker P."/>
            <person name="Naum M."/>
            <person name="McCarthy P.J."/>
            <person name="Lopez J.V."/>
            <person name="Fischer M."/>
            <person name="Brown E.W."/>
        </authorList>
    </citation>
    <scope>NUCLEOTIDE SEQUENCE [LARGE SCALE GENOMIC DNA]</scope>
    <source>
        <strain evidence="12 13">LMG 20546</strain>
    </source>
</reference>
<evidence type="ECO:0000256" key="4">
    <source>
        <dbReference type="ARBA" id="ARBA00022729"/>
    </source>
</evidence>
<evidence type="ECO:0000256" key="9">
    <source>
        <dbReference type="SAM" id="SignalP"/>
    </source>
</evidence>
<feature type="region of interest" description="Disordered" evidence="8">
    <location>
        <begin position="21"/>
        <end position="62"/>
    </location>
</feature>
<organism evidence="12 13">
    <name type="scientific">Vibrio brasiliensis LMG 20546</name>
    <dbReference type="NCBI Taxonomy" id="945543"/>
    <lineage>
        <taxon>Bacteria</taxon>
        <taxon>Pseudomonadati</taxon>
        <taxon>Pseudomonadota</taxon>
        <taxon>Gammaproteobacteria</taxon>
        <taxon>Vibrionales</taxon>
        <taxon>Vibrionaceae</taxon>
        <taxon>Vibrio</taxon>
        <taxon>Vibrio oreintalis group</taxon>
    </lineage>
</organism>
<gene>
    <name evidence="12" type="ORF">VIBR0546_16668</name>
</gene>
<dbReference type="Pfam" id="PF00263">
    <property type="entry name" value="Secretin"/>
    <property type="match status" value="1"/>
</dbReference>
<keyword evidence="6" id="KW-0998">Cell outer membrane</keyword>
<dbReference type="PANTHER" id="PTHR30604:SF1">
    <property type="entry name" value="DNA UTILIZATION PROTEIN HOFQ"/>
    <property type="match status" value="1"/>
</dbReference>
<dbReference type="PANTHER" id="PTHR30604">
    <property type="entry name" value="PROTEIN TRANSPORT PROTEIN HOFQ"/>
    <property type="match status" value="1"/>
</dbReference>
<evidence type="ECO:0000313" key="12">
    <source>
        <dbReference type="EMBL" id="EGA64098.1"/>
    </source>
</evidence>
<keyword evidence="4 9" id="KW-0732">Signal</keyword>
<feature type="chain" id="PRO_5003227704" evidence="9">
    <location>
        <begin position="21"/>
        <end position="389"/>
    </location>
</feature>
<evidence type="ECO:0000256" key="6">
    <source>
        <dbReference type="ARBA" id="ARBA00023237"/>
    </source>
</evidence>
<dbReference type="OrthoDB" id="9775455at2"/>
<dbReference type="NCBIfam" id="TIGR02515">
    <property type="entry name" value="IV_pilus_PilQ"/>
    <property type="match status" value="1"/>
</dbReference>
<comment type="subcellular location">
    <subcellularLocation>
        <location evidence="1 7">Cell outer membrane</location>
    </subcellularLocation>
</comment>
<dbReference type="PROSITE" id="PS00875">
    <property type="entry name" value="T2SP_D"/>
    <property type="match status" value="1"/>
</dbReference>
<dbReference type="InterPro" id="IPR004845">
    <property type="entry name" value="T2SS_GspD_CS"/>
</dbReference>
<evidence type="ECO:0000259" key="10">
    <source>
        <dbReference type="Pfam" id="PF00263"/>
    </source>
</evidence>
<feature type="signal peptide" evidence="9">
    <location>
        <begin position="1"/>
        <end position="20"/>
    </location>
</feature>
<dbReference type="Proteomes" id="UP000004371">
    <property type="component" value="Unassembled WGS sequence"/>
</dbReference>
<evidence type="ECO:0000256" key="2">
    <source>
        <dbReference type="ARBA" id="ARBA00006304"/>
    </source>
</evidence>
<dbReference type="InterPro" id="IPR004846">
    <property type="entry name" value="T2SS/T3SS_dom"/>
</dbReference>
<dbReference type="InterPro" id="IPR005644">
    <property type="entry name" value="NolW-like"/>
</dbReference>
<evidence type="ECO:0000256" key="8">
    <source>
        <dbReference type="SAM" id="MobiDB-lite"/>
    </source>
</evidence>
<evidence type="ECO:0000259" key="11">
    <source>
        <dbReference type="Pfam" id="PF03958"/>
    </source>
</evidence>
<keyword evidence="13" id="KW-1185">Reference proteome</keyword>
<feature type="domain" description="Type II/III secretion system secretin-like" evidence="10">
    <location>
        <begin position="229"/>
        <end position="387"/>
    </location>
</feature>
<dbReference type="InterPro" id="IPR013355">
    <property type="entry name" value="Pilus_4_PilQ"/>
</dbReference>
<name>E8LYX8_9VIBR</name>
<evidence type="ECO:0000256" key="7">
    <source>
        <dbReference type="RuleBase" id="RU004004"/>
    </source>
</evidence>
<protein>
    <submittedName>
        <fullName evidence="12">Type IV pilus assembly protein PilQ</fullName>
    </submittedName>
</protein>
<evidence type="ECO:0000256" key="5">
    <source>
        <dbReference type="ARBA" id="ARBA00023136"/>
    </source>
</evidence>
<dbReference type="eggNOG" id="COG4796">
    <property type="taxonomic scope" value="Bacteria"/>
</dbReference>
<feature type="domain" description="NolW-like" evidence="11">
    <location>
        <begin position="82"/>
        <end position="144"/>
    </location>
</feature>
<proteinExistence type="inferred from homology"/>
<comment type="similarity">
    <text evidence="2">Belongs to the bacterial secretin family. PilQ subfamily.</text>
</comment>
<evidence type="ECO:0000313" key="13">
    <source>
        <dbReference type="Proteomes" id="UP000004371"/>
    </source>
</evidence>
<dbReference type="EMBL" id="AEVS01000096">
    <property type="protein sequence ID" value="EGA64098.1"/>
    <property type="molecule type" value="Genomic_DNA"/>
</dbReference>
<accession>E8LYX8</accession>
<dbReference type="GO" id="GO:0009279">
    <property type="term" value="C:cell outer membrane"/>
    <property type="evidence" value="ECO:0007669"/>
    <property type="project" value="UniProtKB-SubCell"/>
</dbReference>
<dbReference type="PRINTS" id="PR00811">
    <property type="entry name" value="BCTERIALGSPD"/>
</dbReference>
<sequence length="389" mass="42211">MRAKAFIMVVLSCVVSNSLANQSPSLPPPSITLSQTEPRSKATQRDPFSLPSPESEKAQANEKKIPLIKTSDQSLVAELTSELITLKYAQVSDLVELIDGANMLSERGLINADERTNTMLVRDLPIYINAVKQIVRSLDVAVKQVQIEARIVTVDEGQLEELGVRWGLNQNNNSRNRIAGGIEVNNLDQSSLDDRLNVNLGATSVNAASVAFRLATLGSDVLLDLELSAMQTEAKAEVISRPKLMTTNKQAAYIEQGSEIPYFESSENGASSVAFKKAVLSLKVTPQILSDDRLILDLSVTQDRPGNVVKTGSGEAVAINTQRIDTQVLVNNGQTVVLGGIYQHSVTDAVDKVPLFGDLPLIGSLFRRSYQNIAKSELLIFVTPTIVTE</sequence>
<keyword evidence="3 7" id="KW-0813">Transport</keyword>
<keyword evidence="5" id="KW-0472">Membrane</keyword>
<dbReference type="InterPro" id="IPR038591">
    <property type="entry name" value="NolW-like_sf"/>
</dbReference>
<dbReference type="InterPro" id="IPR001775">
    <property type="entry name" value="GspD/PilQ"/>
</dbReference>
<dbReference type="InterPro" id="IPR051808">
    <property type="entry name" value="Type_IV_pilus_biogenesis"/>
</dbReference>
<dbReference type="STRING" id="945543.VIBR0546_16668"/>
<dbReference type="Gene3D" id="3.30.1370.120">
    <property type="match status" value="1"/>
</dbReference>
<dbReference type="AlphaFoldDB" id="E8LYX8"/>